<dbReference type="InterPro" id="IPR006204">
    <property type="entry name" value="GHMP_kinase_N_dom"/>
</dbReference>
<dbReference type="EMBL" id="OZ023715">
    <property type="protein sequence ID" value="CAK9864370.1"/>
    <property type="molecule type" value="Genomic_DNA"/>
</dbReference>
<feature type="domain" description="GHMP kinase N-terminal" evidence="5">
    <location>
        <begin position="87"/>
        <end position="126"/>
    </location>
</feature>
<comment type="pathway">
    <text evidence="3">Isoprenoid biosynthesis; isopentenyl diphosphate biosynthesis via mevalonate pathway; isopentenyl diphosphate from (R)-mevalonate: step 1/3.</text>
</comment>
<keyword evidence="1" id="KW-0808">Transferase</keyword>
<evidence type="ECO:0000256" key="4">
    <source>
        <dbReference type="SAM" id="Phobius"/>
    </source>
</evidence>
<keyword evidence="7" id="KW-1185">Reference proteome</keyword>
<proteinExistence type="predicted"/>
<dbReference type="PANTHER" id="PTHR43290:SF2">
    <property type="entry name" value="MEVALONATE KINASE"/>
    <property type="match status" value="1"/>
</dbReference>
<name>A0ABP1AP78_9BRYO</name>
<evidence type="ECO:0000313" key="6">
    <source>
        <dbReference type="EMBL" id="CAK9864370.1"/>
    </source>
</evidence>
<keyword evidence="2" id="KW-0418">Kinase</keyword>
<dbReference type="InterPro" id="IPR006205">
    <property type="entry name" value="Mev_gal_kin"/>
</dbReference>
<dbReference type="InterPro" id="IPR014721">
    <property type="entry name" value="Ribsml_uS5_D2-typ_fold_subgr"/>
</dbReference>
<dbReference type="Gene3D" id="3.30.230.10">
    <property type="match status" value="1"/>
</dbReference>
<reference evidence="6" key="1">
    <citation type="submission" date="2024-03" db="EMBL/GenBank/DDBJ databases">
        <authorList>
            <consortium name="ELIXIR-Norway"/>
            <consortium name="Elixir Norway"/>
        </authorList>
    </citation>
    <scope>NUCLEOTIDE SEQUENCE</scope>
</reference>
<keyword evidence="4" id="KW-0812">Transmembrane</keyword>
<evidence type="ECO:0000256" key="2">
    <source>
        <dbReference type="ARBA" id="ARBA00022777"/>
    </source>
</evidence>
<dbReference type="PANTHER" id="PTHR43290">
    <property type="entry name" value="MEVALONATE KINASE"/>
    <property type="match status" value="1"/>
</dbReference>
<keyword evidence="4" id="KW-1133">Transmembrane helix</keyword>
<evidence type="ECO:0000256" key="3">
    <source>
        <dbReference type="ARBA" id="ARBA00029438"/>
    </source>
</evidence>
<dbReference type="SUPFAM" id="SSF54211">
    <property type="entry name" value="Ribosomal protein S5 domain 2-like"/>
    <property type="match status" value="1"/>
</dbReference>
<dbReference type="InterPro" id="IPR020568">
    <property type="entry name" value="Ribosomal_Su5_D2-typ_SF"/>
</dbReference>
<evidence type="ECO:0000313" key="7">
    <source>
        <dbReference type="Proteomes" id="UP001497522"/>
    </source>
</evidence>
<gene>
    <name evidence="6" type="ORF">CSSPJE1EN2_LOCUS7365</name>
</gene>
<accession>A0ABP1AP78</accession>
<sequence>MRLCMEVRQWQQLFGLYTTARIRYRPLSPGASSLSVSFPDAASHPFFRRSISVLSILVSFEAKLSWDASKGTVAAVMTFLFLYTSILSSLQPIAVRLTSELTVGVGLGSSAAHCVCLAAALLHLAAAIDLPTAGTILHEEKGSQKFPDTDSGVDLDEAKSWQLPDECLPTGDITTVLRAKEEAKFEKLVDEPGLIAVSLSQPCFYCSCSPDHGSQV</sequence>
<dbReference type="Proteomes" id="UP001497522">
    <property type="component" value="Chromosome 14"/>
</dbReference>
<feature type="transmembrane region" description="Helical" evidence="4">
    <location>
        <begin position="101"/>
        <end position="122"/>
    </location>
</feature>
<protein>
    <recommendedName>
        <fullName evidence="5">GHMP kinase N-terminal domain-containing protein</fullName>
    </recommendedName>
</protein>
<evidence type="ECO:0000259" key="5">
    <source>
        <dbReference type="Pfam" id="PF00288"/>
    </source>
</evidence>
<keyword evidence="4" id="KW-0472">Membrane</keyword>
<feature type="transmembrane region" description="Helical" evidence="4">
    <location>
        <begin position="73"/>
        <end position="95"/>
    </location>
</feature>
<dbReference type="Pfam" id="PF00288">
    <property type="entry name" value="GHMP_kinases_N"/>
    <property type="match status" value="1"/>
</dbReference>
<evidence type="ECO:0000256" key="1">
    <source>
        <dbReference type="ARBA" id="ARBA00022679"/>
    </source>
</evidence>
<organism evidence="6 7">
    <name type="scientific">Sphagnum jensenii</name>
    <dbReference type="NCBI Taxonomy" id="128206"/>
    <lineage>
        <taxon>Eukaryota</taxon>
        <taxon>Viridiplantae</taxon>
        <taxon>Streptophyta</taxon>
        <taxon>Embryophyta</taxon>
        <taxon>Bryophyta</taxon>
        <taxon>Sphagnophytina</taxon>
        <taxon>Sphagnopsida</taxon>
        <taxon>Sphagnales</taxon>
        <taxon>Sphagnaceae</taxon>
        <taxon>Sphagnum</taxon>
    </lineage>
</organism>